<dbReference type="GO" id="GO:0003677">
    <property type="term" value="F:DNA binding"/>
    <property type="evidence" value="ECO:0007669"/>
    <property type="project" value="UniProtKB-UniRule"/>
</dbReference>
<dbReference type="AlphaFoldDB" id="U5QIR8"/>
<dbReference type="SMART" id="SM00966">
    <property type="entry name" value="SpoVT_AbrB"/>
    <property type="match status" value="1"/>
</dbReference>
<dbReference type="InterPro" id="IPR007159">
    <property type="entry name" value="SpoVT-AbrB_dom"/>
</dbReference>
<dbReference type="Pfam" id="PF04014">
    <property type="entry name" value="MazE_antitoxin"/>
    <property type="match status" value="1"/>
</dbReference>
<dbReference type="Proteomes" id="UP000017396">
    <property type="component" value="Chromosome"/>
</dbReference>
<name>U5QIR8_GLOK1</name>
<dbReference type="PROSITE" id="PS51740">
    <property type="entry name" value="SPOVT_ABRB"/>
    <property type="match status" value="1"/>
</dbReference>
<evidence type="ECO:0000313" key="4">
    <source>
        <dbReference type="Proteomes" id="UP000017396"/>
    </source>
</evidence>
<dbReference type="EMBL" id="CP003587">
    <property type="protein sequence ID" value="AGY57514.1"/>
    <property type="molecule type" value="Genomic_DNA"/>
</dbReference>
<gene>
    <name evidence="3" type="ORF">GKIL_1268</name>
</gene>
<evidence type="ECO:0000313" key="3">
    <source>
        <dbReference type="EMBL" id="AGY57514.1"/>
    </source>
</evidence>
<dbReference type="InterPro" id="IPR037914">
    <property type="entry name" value="SpoVT-AbrB_sf"/>
</dbReference>
<dbReference type="SUPFAM" id="SSF89447">
    <property type="entry name" value="AbrB/MazE/MraZ-like"/>
    <property type="match status" value="1"/>
</dbReference>
<dbReference type="STRING" id="1183438.GKIL_1268"/>
<sequence>MRVEIVRIGNSRGVRLPKVLLEQYGFKEAAELSVENGRLVLSPVARSRAGWHEQFAQASSAELEADLAEILPDAVSAEWDAAEWQW</sequence>
<evidence type="ECO:0000256" key="1">
    <source>
        <dbReference type="PROSITE-ProRule" id="PRU01076"/>
    </source>
</evidence>
<dbReference type="Gene3D" id="2.10.260.10">
    <property type="match status" value="1"/>
</dbReference>
<dbReference type="eggNOG" id="COG2336">
    <property type="taxonomic scope" value="Bacteria"/>
</dbReference>
<proteinExistence type="predicted"/>
<keyword evidence="1" id="KW-0238">DNA-binding</keyword>
<protein>
    <submittedName>
        <fullName evidence="3">Transcriptional regulator/antitoxin, MazE</fullName>
    </submittedName>
</protein>
<dbReference type="HOGENOM" id="CLU_150554_3_0_3"/>
<feature type="domain" description="SpoVT-AbrB" evidence="2">
    <location>
        <begin position="3"/>
        <end position="46"/>
    </location>
</feature>
<accession>U5QIR8</accession>
<reference evidence="3 4" key="1">
    <citation type="journal article" date="2013" name="PLoS ONE">
        <title>Cultivation and Complete Genome Sequencing of Gloeobacter kilaueensis sp. nov., from a Lava Cave in Kilauea Caldera, Hawai'i.</title>
        <authorList>
            <person name="Saw J.H."/>
            <person name="Schatz M."/>
            <person name="Brown M.V."/>
            <person name="Kunkel D.D."/>
            <person name="Foster J.S."/>
            <person name="Shick H."/>
            <person name="Christensen S."/>
            <person name="Hou S."/>
            <person name="Wan X."/>
            <person name="Donachie S.P."/>
        </authorList>
    </citation>
    <scope>NUCLEOTIDE SEQUENCE [LARGE SCALE GENOMIC DNA]</scope>
    <source>
        <strain evidence="4">JS</strain>
    </source>
</reference>
<dbReference type="KEGG" id="glj:GKIL_1268"/>
<dbReference type="RefSeq" id="WP_023172605.1">
    <property type="nucleotide sequence ID" value="NC_022600.1"/>
</dbReference>
<keyword evidence="4" id="KW-1185">Reference proteome</keyword>
<evidence type="ECO:0000259" key="2">
    <source>
        <dbReference type="PROSITE" id="PS51740"/>
    </source>
</evidence>
<organism evidence="3 4">
    <name type="scientific">Gloeobacter kilaueensis (strain ATCC BAA-2537 / CCAP 1431/1 / ULC 316 / JS1)</name>
    <dbReference type="NCBI Taxonomy" id="1183438"/>
    <lineage>
        <taxon>Bacteria</taxon>
        <taxon>Bacillati</taxon>
        <taxon>Cyanobacteriota</taxon>
        <taxon>Cyanophyceae</taxon>
        <taxon>Gloeobacterales</taxon>
        <taxon>Gloeobacteraceae</taxon>
        <taxon>Gloeobacter</taxon>
    </lineage>
</organism>